<proteinExistence type="predicted"/>
<dbReference type="AlphaFoldDB" id="E6PUK4"/>
<gene>
    <name evidence="1" type="ORF">CARN2_4093</name>
</gene>
<dbReference type="EMBL" id="CABM01000058">
    <property type="protein sequence ID" value="CBH98611.1"/>
    <property type="molecule type" value="Genomic_DNA"/>
</dbReference>
<organism evidence="1">
    <name type="scientific">mine drainage metagenome</name>
    <dbReference type="NCBI Taxonomy" id="410659"/>
    <lineage>
        <taxon>unclassified sequences</taxon>
        <taxon>metagenomes</taxon>
        <taxon>ecological metagenomes</taxon>
    </lineage>
</organism>
<sequence>MKYLEPIQSNPEFFAKVAALLKSGEATGYDLAVMM</sequence>
<evidence type="ECO:0000313" key="1">
    <source>
        <dbReference type="EMBL" id="CBH98611.1"/>
    </source>
</evidence>
<accession>E6PUK4</accession>
<reference evidence="1" key="1">
    <citation type="submission" date="2009-10" db="EMBL/GenBank/DDBJ databases">
        <title>Diversity of trophic interactions inside an arsenic-rich microbial ecosystem.</title>
        <authorList>
            <person name="Bertin P.N."/>
            <person name="Heinrich-Salmeron A."/>
            <person name="Pelletier E."/>
            <person name="Goulhen-Chollet F."/>
            <person name="Arsene-Ploetze F."/>
            <person name="Gallien S."/>
            <person name="Calteau A."/>
            <person name="Vallenet D."/>
            <person name="Casiot C."/>
            <person name="Chane-Woon-Ming B."/>
            <person name="Giloteaux L."/>
            <person name="Barakat M."/>
            <person name="Bonnefoy V."/>
            <person name="Bruneel O."/>
            <person name="Chandler M."/>
            <person name="Cleiss J."/>
            <person name="Duran R."/>
            <person name="Elbaz-Poulichet F."/>
            <person name="Fonknechten N."/>
            <person name="Lauga B."/>
            <person name="Mornico D."/>
            <person name="Ortet P."/>
            <person name="Schaeffer C."/>
            <person name="Siguier P."/>
            <person name="Alexander Thil Smith A."/>
            <person name="Van Dorsselaer A."/>
            <person name="Weissenbach J."/>
            <person name="Medigue C."/>
            <person name="Le Paslier D."/>
        </authorList>
    </citation>
    <scope>NUCLEOTIDE SEQUENCE</scope>
</reference>
<protein>
    <submittedName>
        <fullName evidence="1">Putative Spermidine/putrescine-binding periplasmic protein</fullName>
    </submittedName>
</protein>
<comment type="caution">
    <text evidence="1">The sequence shown here is derived from an EMBL/GenBank/DDBJ whole genome shotgun (WGS) entry which is preliminary data.</text>
</comment>
<name>E6PUK4_9ZZZZ</name>